<keyword evidence="5 7" id="KW-0508">mRNA splicing</keyword>
<dbReference type="Proteomes" id="UP000807159">
    <property type="component" value="Chromosome 5"/>
</dbReference>
<dbReference type="GO" id="GO:0000398">
    <property type="term" value="P:mRNA splicing, via spliceosome"/>
    <property type="evidence" value="ECO:0007669"/>
    <property type="project" value="UniProtKB-UniRule"/>
</dbReference>
<keyword evidence="6 7" id="KW-0539">Nucleus</keyword>
<keyword evidence="4 7" id="KW-0747">Spliceosome</keyword>
<evidence type="ECO:0000256" key="2">
    <source>
        <dbReference type="ARBA" id="ARBA00006164"/>
    </source>
</evidence>
<feature type="compositionally biased region" description="Basic and acidic residues" evidence="8">
    <location>
        <begin position="106"/>
        <end position="117"/>
    </location>
</feature>
<dbReference type="InterPro" id="IPR005037">
    <property type="entry name" value="PRP38"/>
</dbReference>
<comment type="caution">
    <text evidence="9">The sequence shown here is derived from an EMBL/GenBank/DDBJ whole genome shotgun (WGS) entry which is preliminary data.</text>
</comment>
<dbReference type="Pfam" id="PF03371">
    <property type="entry name" value="PRP38"/>
    <property type="match status" value="1"/>
</dbReference>
<comment type="subcellular location">
    <subcellularLocation>
        <location evidence="1 7">Nucleus</location>
    </subcellularLocation>
</comment>
<gene>
    <name evidence="9" type="ORF">H0E87_009667</name>
</gene>
<feature type="compositionally biased region" description="Basic and acidic residues" evidence="8">
    <location>
        <begin position="166"/>
        <end position="186"/>
    </location>
</feature>
<evidence type="ECO:0000256" key="4">
    <source>
        <dbReference type="ARBA" id="ARBA00022728"/>
    </source>
</evidence>
<feature type="compositionally biased region" description="Basic residues" evidence="8">
    <location>
        <begin position="202"/>
        <end position="216"/>
    </location>
</feature>
<name>A0A8T2YQD3_POPDE</name>
<evidence type="ECO:0000256" key="7">
    <source>
        <dbReference type="RuleBase" id="RU367025"/>
    </source>
</evidence>
<evidence type="ECO:0000256" key="6">
    <source>
        <dbReference type="ARBA" id="ARBA00023242"/>
    </source>
</evidence>
<reference evidence="9" key="1">
    <citation type="journal article" date="2021" name="J. Hered.">
        <title>Genome Assembly of Salicaceae Populus deltoides (Eastern Cottonwood) I-69 Based on Nanopore Sequencing and Hi-C Technologies.</title>
        <authorList>
            <person name="Bai S."/>
            <person name="Wu H."/>
            <person name="Zhang J."/>
            <person name="Pan Z."/>
            <person name="Zhao W."/>
            <person name="Li Z."/>
            <person name="Tong C."/>
        </authorList>
    </citation>
    <scope>NUCLEOTIDE SEQUENCE</scope>
    <source>
        <tissue evidence="9">Leaf</tissue>
    </source>
</reference>
<dbReference type="GO" id="GO:0005681">
    <property type="term" value="C:spliceosomal complex"/>
    <property type="evidence" value="ECO:0007669"/>
    <property type="project" value="UniProtKB-KW"/>
</dbReference>
<evidence type="ECO:0000256" key="5">
    <source>
        <dbReference type="ARBA" id="ARBA00023187"/>
    </source>
</evidence>
<evidence type="ECO:0000256" key="3">
    <source>
        <dbReference type="ARBA" id="ARBA00022664"/>
    </source>
</evidence>
<organism evidence="9 10">
    <name type="scientific">Populus deltoides</name>
    <name type="common">Eastern poplar</name>
    <name type="synonym">Eastern cottonwood</name>
    <dbReference type="NCBI Taxonomy" id="3696"/>
    <lineage>
        <taxon>Eukaryota</taxon>
        <taxon>Viridiplantae</taxon>
        <taxon>Streptophyta</taxon>
        <taxon>Embryophyta</taxon>
        <taxon>Tracheophyta</taxon>
        <taxon>Spermatophyta</taxon>
        <taxon>Magnoliopsida</taxon>
        <taxon>eudicotyledons</taxon>
        <taxon>Gunneridae</taxon>
        <taxon>Pentapetalae</taxon>
        <taxon>rosids</taxon>
        <taxon>fabids</taxon>
        <taxon>Malpighiales</taxon>
        <taxon>Salicaceae</taxon>
        <taxon>Saliceae</taxon>
        <taxon>Populus</taxon>
    </lineage>
</organism>
<evidence type="ECO:0000256" key="1">
    <source>
        <dbReference type="ARBA" id="ARBA00004123"/>
    </source>
</evidence>
<keyword evidence="10" id="KW-1185">Reference proteome</keyword>
<keyword evidence="3 7" id="KW-0507">mRNA processing</keyword>
<accession>A0A8T2YQD3</accession>
<evidence type="ECO:0000313" key="10">
    <source>
        <dbReference type="Proteomes" id="UP000807159"/>
    </source>
</evidence>
<sequence length="258" mass="30951">MELDHLGGNYGGNRKPTPFMCLVTKVLQIQPEKDIVVEFIKYVRVLVAFYLRLTGTDIDVYRYLEPLWTLEALGALETTKCVFEDDFEKEEEREVNEQLDGLDNGADERDYCHERSPARERDRDRRCDSHRYRDRDYDRERGNGRERNRDRDRDCYRLKDERDYGREREREREREGRERERRDRDRGRQRRSPSRSPIRSRDCKRHAHSSSPKRRRDGAEEPKKKREKKEKKDDGTDHPDPEIAEANKLRAALGLKPS</sequence>
<dbReference type="PANTHER" id="PTHR23142">
    <property type="entry name" value="PRE-MRNA-SPLICING FACTOR 38A-RELATED"/>
    <property type="match status" value="1"/>
</dbReference>
<protein>
    <recommendedName>
        <fullName evidence="7">Pre-mRNA-splicing factor 38</fullName>
    </recommendedName>
</protein>
<feature type="region of interest" description="Disordered" evidence="8">
    <location>
        <begin position="94"/>
        <end position="117"/>
    </location>
</feature>
<proteinExistence type="inferred from homology"/>
<comment type="similarity">
    <text evidence="2 7">Belongs to the PRP38 family.</text>
</comment>
<evidence type="ECO:0000313" key="9">
    <source>
        <dbReference type="EMBL" id="KAH8507241.1"/>
    </source>
</evidence>
<feature type="region of interest" description="Disordered" evidence="8">
    <location>
        <begin position="166"/>
        <end position="258"/>
    </location>
</feature>
<dbReference type="EMBL" id="JACEGQ020000005">
    <property type="protein sequence ID" value="KAH8507241.1"/>
    <property type="molecule type" value="Genomic_DNA"/>
</dbReference>
<dbReference type="AlphaFoldDB" id="A0A8T2YQD3"/>
<comment type="function">
    <text evidence="7">Required for pre-mRNA splicing.</text>
</comment>
<feature type="compositionally biased region" description="Basic and acidic residues" evidence="8">
    <location>
        <begin position="217"/>
        <end position="248"/>
    </location>
</feature>
<evidence type="ECO:0000256" key="8">
    <source>
        <dbReference type="SAM" id="MobiDB-lite"/>
    </source>
</evidence>